<proteinExistence type="predicted"/>
<evidence type="ECO:0000313" key="2">
    <source>
        <dbReference type="EMBL" id="KAG0447225.1"/>
    </source>
</evidence>
<gene>
    <name evidence="2" type="ORF">HPP92_028410</name>
</gene>
<feature type="region of interest" description="Disordered" evidence="1">
    <location>
        <begin position="35"/>
        <end position="56"/>
    </location>
</feature>
<evidence type="ECO:0000256" key="1">
    <source>
        <dbReference type="SAM" id="MobiDB-lite"/>
    </source>
</evidence>
<dbReference type="PANTHER" id="PTHR34566:SF2">
    <property type="entry name" value="ALTERED INHERITANCE OF MITOCHONDRIA PROTEIN"/>
    <property type="match status" value="1"/>
</dbReference>
<reference evidence="2 3" key="1">
    <citation type="journal article" date="2020" name="Nat. Food">
        <title>A phased Vanilla planifolia genome enables genetic improvement of flavour and production.</title>
        <authorList>
            <person name="Hasing T."/>
            <person name="Tang H."/>
            <person name="Brym M."/>
            <person name="Khazi F."/>
            <person name="Huang T."/>
            <person name="Chambers A.H."/>
        </authorList>
    </citation>
    <scope>NUCLEOTIDE SEQUENCE [LARGE SCALE GENOMIC DNA]</scope>
    <source>
        <tissue evidence="2">Leaf</tissue>
    </source>
</reference>
<dbReference type="EMBL" id="JADCNM010000481">
    <property type="protein sequence ID" value="KAG0447225.1"/>
    <property type="molecule type" value="Genomic_DNA"/>
</dbReference>
<comment type="caution">
    <text evidence="2">The sequence shown here is derived from an EMBL/GenBank/DDBJ whole genome shotgun (WGS) entry which is preliminary data.</text>
</comment>
<protein>
    <submittedName>
        <fullName evidence="2">Uncharacterized protein</fullName>
    </submittedName>
</protein>
<dbReference type="Proteomes" id="UP000639772">
    <property type="component" value="Unassembled WGS sequence"/>
</dbReference>
<dbReference type="PANTHER" id="PTHR34566">
    <property type="entry name" value="ALTERED INHERITANCE OF MITOCHONDRIA PROTEIN"/>
    <property type="match status" value="1"/>
</dbReference>
<organism evidence="2 3">
    <name type="scientific">Vanilla planifolia</name>
    <name type="common">Vanilla</name>
    <dbReference type="NCBI Taxonomy" id="51239"/>
    <lineage>
        <taxon>Eukaryota</taxon>
        <taxon>Viridiplantae</taxon>
        <taxon>Streptophyta</taxon>
        <taxon>Embryophyta</taxon>
        <taxon>Tracheophyta</taxon>
        <taxon>Spermatophyta</taxon>
        <taxon>Magnoliopsida</taxon>
        <taxon>Liliopsida</taxon>
        <taxon>Asparagales</taxon>
        <taxon>Orchidaceae</taxon>
        <taxon>Vanilloideae</taxon>
        <taxon>Vanilleae</taxon>
        <taxon>Vanilla</taxon>
    </lineage>
</organism>
<name>A0A835P7E0_VANPL</name>
<sequence>MVDVGDKYKKMLKRIIENGVVIGGSKGIKFSNAPARVHNKEGGGARHHPHPPKAAQPIGEEFMSRKVFTLKAFASLSFTAQQSCYEMMFLIKFRFSRNAGLVASAVARNLNRVGNYIKRDI</sequence>
<evidence type="ECO:0000313" key="3">
    <source>
        <dbReference type="Proteomes" id="UP000639772"/>
    </source>
</evidence>
<accession>A0A835P7E0</accession>
<dbReference type="AlphaFoldDB" id="A0A835P7E0"/>